<dbReference type="RefSeq" id="WP_156480159.1">
    <property type="nucleotide sequence ID" value="NZ_CP013236.1"/>
</dbReference>
<evidence type="ECO:0000313" key="3">
    <source>
        <dbReference type="Proteomes" id="UP000074914"/>
    </source>
</evidence>
<organism evidence="2 3">
    <name type="scientific">Collimonas pratensis</name>
    <dbReference type="NCBI Taxonomy" id="279113"/>
    <lineage>
        <taxon>Bacteria</taxon>
        <taxon>Pseudomonadati</taxon>
        <taxon>Pseudomonadota</taxon>
        <taxon>Betaproteobacteria</taxon>
        <taxon>Burkholderiales</taxon>
        <taxon>Oxalobacteraceae</taxon>
        <taxon>Collimonas</taxon>
    </lineage>
</organism>
<evidence type="ECO:0000313" key="2">
    <source>
        <dbReference type="EMBL" id="AMP16685.1"/>
    </source>
</evidence>
<accession>A0ABM5ZBY6</accession>
<protein>
    <submittedName>
        <fullName evidence="2">Uncharacterized protein</fullName>
    </submittedName>
</protein>
<keyword evidence="3" id="KW-1185">Reference proteome</keyword>
<reference evidence="2 3" key="1">
    <citation type="submission" date="2015-11" db="EMBL/GenBank/DDBJ databases">
        <title>Exploring the genomic traits of fungus-feeding bacterial genus Collimonas.</title>
        <authorList>
            <person name="Song C."/>
            <person name="Schmidt R."/>
            <person name="de Jager V."/>
            <person name="Krzyzanowska D."/>
            <person name="Jongedijk E."/>
            <person name="Cankar K."/>
            <person name="Beekwilder J."/>
            <person name="van Veen A."/>
            <person name="de Boer W."/>
            <person name="van Veen J.A."/>
            <person name="Garbeva P."/>
        </authorList>
    </citation>
    <scope>NUCLEOTIDE SEQUENCE [LARGE SCALE GENOMIC DNA]</scope>
    <source>
        <strain evidence="2 3">Ter291</strain>
    </source>
</reference>
<proteinExistence type="predicted"/>
<feature type="compositionally biased region" description="Basic and acidic residues" evidence="1">
    <location>
        <begin position="1"/>
        <end position="24"/>
    </location>
</feature>
<evidence type="ECO:0000256" key="1">
    <source>
        <dbReference type="SAM" id="MobiDB-lite"/>
    </source>
</evidence>
<gene>
    <name evidence="2" type="ORF">CPter291_4459</name>
</gene>
<dbReference type="EMBL" id="CP013236">
    <property type="protein sequence ID" value="AMP16685.1"/>
    <property type="molecule type" value="Genomic_DNA"/>
</dbReference>
<feature type="region of interest" description="Disordered" evidence="1">
    <location>
        <begin position="1"/>
        <end position="29"/>
    </location>
</feature>
<name>A0ABM5ZBY6_9BURK</name>
<sequence length="47" mass="5363">MDAFLIDRRDSGNSEHGDTFERNRASQRPRAISQLETLVDGTPLIEF</sequence>
<dbReference type="Proteomes" id="UP000074914">
    <property type="component" value="Chromosome"/>
</dbReference>